<dbReference type="Proteomes" id="UP000243535">
    <property type="component" value="Unassembled WGS sequence"/>
</dbReference>
<keyword evidence="3" id="KW-1185">Reference proteome</keyword>
<dbReference type="Gene3D" id="3.30.750.140">
    <property type="match status" value="1"/>
</dbReference>
<reference evidence="3" key="1">
    <citation type="submission" date="2015-08" db="EMBL/GenBank/DDBJ databases">
        <authorList>
            <person name="Varghese N."/>
        </authorList>
    </citation>
    <scope>NUCLEOTIDE SEQUENCE [LARGE SCALE GENOMIC DNA]</scope>
    <source>
        <strain evidence="3">DSM 17901</strain>
    </source>
</reference>
<gene>
    <name evidence="2" type="ORF">Ga0061063_2337</name>
</gene>
<dbReference type="RefSeq" id="WP_055434233.1">
    <property type="nucleotide sequence ID" value="NZ_CYHA01000005.1"/>
</dbReference>
<proteinExistence type="predicted"/>
<keyword evidence="2" id="KW-0966">Cell projection</keyword>
<sequence length="343" mass="36123">MIPNLNTPAAAGTQGVNTVRLMREGGRLLLDAAVLPARLPALAVGEEISARVAERLGNNQLVAVIKNSIFTLNIPQGMQVNGDALQLRVASVSPGLNFALVESGNAAAAEAGEGSVEVDISPASRYMTDLLQAGRSARGEPAEVRLDAGRQTPAQMADHLQGQVAKSGLFYESHVQAWADGRLPLQSLAEEPQAQLALAVGNDVHARAGLAEGRPVSAELGQLLQRQLDVLENRQVPLQGLAWPGQPMQMVIEQERADERQAHAGETEAQAWSTRLALDLPGLGGLTARVRLSGQTVQISLVPDEAETGALIRGHADRLQNGLAASGLTLAGLTVEEHGRSPR</sequence>
<dbReference type="Pfam" id="PF02120">
    <property type="entry name" value="Flg_hook"/>
    <property type="match status" value="1"/>
</dbReference>
<organism evidence="2 3">
    <name type="scientific">Gulbenkiania indica</name>
    <dbReference type="NCBI Taxonomy" id="375574"/>
    <lineage>
        <taxon>Bacteria</taxon>
        <taxon>Pseudomonadati</taxon>
        <taxon>Pseudomonadota</taxon>
        <taxon>Betaproteobacteria</taxon>
        <taxon>Neisseriales</taxon>
        <taxon>Chromobacteriaceae</taxon>
        <taxon>Gulbenkiania</taxon>
    </lineage>
</organism>
<protein>
    <submittedName>
        <fullName evidence="2">Flagellar hook-length control protein FliK</fullName>
    </submittedName>
</protein>
<feature type="domain" description="Flagellar hook-length control protein-like C-terminal" evidence="1">
    <location>
        <begin position="265"/>
        <end position="339"/>
    </location>
</feature>
<evidence type="ECO:0000313" key="3">
    <source>
        <dbReference type="Proteomes" id="UP000243535"/>
    </source>
</evidence>
<dbReference type="InterPro" id="IPR021136">
    <property type="entry name" value="Flagellar_hook_control-like_C"/>
</dbReference>
<dbReference type="InterPro" id="IPR038610">
    <property type="entry name" value="FliK-like_C_sf"/>
</dbReference>
<dbReference type="OrthoDB" id="5296742at2"/>
<dbReference type="AlphaFoldDB" id="A0A0K6H3G3"/>
<evidence type="ECO:0000313" key="2">
    <source>
        <dbReference type="EMBL" id="CUA85269.1"/>
    </source>
</evidence>
<name>A0A0K6H3G3_9NEIS</name>
<accession>A0A0K6H3G3</accession>
<keyword evidence="2" id="KW-0282">Flagellum</keyword>
<dbReference type="EMBL" id="CYHA01000005">
    <property type="protein sequence ID" value="CUA85269.1"/>
    <property type="molecule type" value="Genomic_DNA"/>
</dbReference>
<dbReference type="STRING" id="375574.GCA_001418035_02122"/>
<evidence type="ECO:0000259" key="1">
    <source>
        <dbReference type="Pfam" id="PF02120"/>
    </source>
</evidence>
<keyword evidence="2" id="KW-0969">Cilium</keyword>